<gene>
    <name evidence="4" type="ORF">GLOIN_2v1474437</name>
</gene>
<keyword evidence="3" id="KW-0472">Membrane</keyword>
<evidence type="ECO:0000256" key="3">
    <source>
        <dbReference type="SAM" id="Phobius"/>
    </source>
</evidence>
<reference evidence="4 5" key="1">
    <citation type="journal article" date="2013" name="Proc. Natl. Acad. Sci. U.S.A.">
        <title>Genome of an arbuscular mycorrhizal fungus provides insight into the oldest plant symbiosis.</title>
        <authorList>
            <person name="Tisserant E."/>
            <person name="Malbreil M."/>
            <person name="Kuo A."/>
            <person name="Kohler A."/>
            <person name="Symeonidi A."/>
            <person name="Balestrini R."/>
            <person name="Charron P."/>
            <person name="Duensing N."/>
            <person name="Frei Dit Frey N."/>
            <person name="Gianinazzi-Pearson V."/>
            <person name="Gilbert L.B."/>
            <person name="Handa Y."/>
            <person name="Herr J.R."/>
            <person name="Hijri M."/>
            <person name="Koul R."/>
            <person name="Kawaguchi M."/>
            <person name="Krajinski F."/>
            <person name="Lammers P.J."/>
            <person name="Masclaux F.G."/>
            <person name="Murat C."/>
            <person name="Morin E."/>
            <person name="Ndikumana S."/>
            <person name="Pagni M."/>
            <person name="Petitpierre D."/>
            <person name="Requena N."/>
            <person name="Rosikiewicz P."/>
            <person name="Riley R."/>
            <person name="Saito K."/>
            <person name="San Clemente H."/>
            <person name="Shapiro H."/>
            <person name="van Tuinen D."/>
            <person name="Becard G."/>
            <person name="Bonfante P."/>
            <person name="Paszkowski U."/>
            <person name="Shachar-Hill Y.Y."/>
            <person name="Tuskan G.A."/>
            <person name="Young P.W."/>
            <person name="Sanders I.R."/>
            <person name="Henrissat B."/>
            <person name="Rensing S.A."/>
            <person name="Grigoriev I.V."/>
            <person name="Corradi N."/>
            <person name="Roux C."/>
            <person name="Martin F."/>
        </authorList>
    </citation>
    <scope>NUCLEOTIDE SEQUENCE [LARGE SCALE GENOMIC DNA]</scope>
    <source>
        <strain evidence="4 5">DAOM 197198</strain>
    </source>
</reference>
<comment type="caution">
    <text evidence="4">The sequence shown here is derived from an EMBL/GenBank/DDBJ whole genome shotgun (WGS) entry which is preliminary data.</text>
</comment>
<protein>
    <submittedName>
        <fullName evidence="4">Uncharacterized protein</fullName>
    </submittedName>
</protein>
<dbReference type="Proteomes" id="UP000018888">
    <property type="component" value="Unassembled WGS sequence"/>
</dbReference>
<organism evidence="4 5">
    <name type="scientific">Rhizophagus irregularis (strain DAOM 181602 / DAOM 197198 / MUCL 43194)</name>
    <name type="common">Arbuscular mycorrhizal fungus</name>
    <name type="synonym">Glomus intraradices</name>
    <dbReference type="NCBI Taxonomy" id="747089"/>
    <lineage>
        <taxon>Eukaryota</taxon>
        <taxon>Fungi</taxon>
        <taxon>Fungi incertae sedis</taxon>
        <taxon>Mucoromycota</taxon>
        <taxon>Glomeromycotina</taxon>
        <taxon>Glomeromycetes</taxon>
        <taxon>Glomerales</taxon>
        <taxon>Glomeraceae</taxon>
        <taxon>Rhizophagus</taxon>
    </lineage>
</organism>
<dbReference type="AlphaFoldDB" id="A0A2P4QG22"/>
<evidence type="ECO:0000256" key="2">
    <source>
        <dbReference type="SAM" id="MobiDB-lite"/>
    </source>
</evidence>
<dbReference type="EMBL" id="AUPC02000048">
    <property type="protein sequence ID" value="POG76577.1"/>
    <property type="molecule type" value="Genomic_DNA"/>
</dbReference>
<accession>A0A2P4QG22</accession>
<sequence>MVNKYIKIYLALAHVVNDTVVSKNLNTSYKVSLLFLPKSLKKCCQLITNAEVRLGKNERMSEWREGMREEKGRKGRARARGGKDEGKGRKEKGKENVNVNVYIFTMCTIISLIIKHNYPEIYIHGDNKKTEWTIIETFEEDDFICVDFYEGVKKGNNTSDNKFGNPKVKYEPNFDKKRNSLLSLKNEEYYLEWDKYISKYRKSIYNEEIENLQNQLKKLKIVESNIERDLDYNKRNEKKFKESQNKYVENQIKIKEVDKNINNLLQDIYKLNQLKDIGKDLLGNKISFGLFDVDFKTLQNLPADFVAFPAFLVEYNHRSDSISNTKGDLKYLDSLPQGIKDDIIKSANKYNIKYTIDLFNEYEKIHRAN</sequence>
<feature type="compositionally biased region" description="Basic and acidic residues" evidence="2">
    <location>
        <begin position="63"/>
        <end position="72"/>
    </location>
</feature>
<evidence type="ECO:0000313" key="5">
    <source>
        <dbReference type="Proteomes" id="UP000018888"/>
    </source>
</evidence>
<keyword evidence="1" id="KW-0175">Coiled coil</keyword>
<dbReference type="VEuPathDB" id="FungiDB:RhiirFUN_014383"/>
<reference evidence="4 5" key="2">
    <citation type="journal article" date="2018" name="New Phytol.">
        <title>High intraspecific genome diversity in the model arbuscular mycorrhizal symbiont Rhizophagus irregularis.</title>
        <authorList>
            <person name="Chen E.C.H."/>
            <person name="Morin E."/>
            <person name="Beaudet D."/>
            <person name="Noel J."/>
            <person name="Yildirir G."/>
            <person name="Ndikumana S."/>
            <person name="Charron P."/>
            <person name="St-Onge C."/>
            <person name="Giorgi J."/>
            <person name="Kruger M."/>
            <person name="Marton T."/>
            <person name="Ropars J."/>
            <person name="Grigoriev I.V."/>
            <person name="Hainaut M."/>
            <person name="Henrissat B."/>
            <person name="Roux C."/>
            <person name="Martin F."/>
            <person name="Corradi N."/>
        </authorList>
    </citation>
    <scope>NUCLEOTIDE SEQUENCE [LARGE SCALE GENOMIC DNA]</scope>
    <source>
        <strain evidence="4 5">DAOM 197198</strain>
    </source>
</reference>
<keyword evidence="3" id="KW-0812">Transmembrane</keyword>
<dbReference type="VEuPathDB" id="FungiDB:RhiirFUN_014384"/>
<proteinExistence type="predicted"/>
<feature type="coiled-coil region" evidence="1">
    <location>
        <begin position="202"/>
        <end position="229"/>
    </location>
</feature>
<evidence type="ECO:0000313" key="4">
    <source>
        <dbReference type="EMBL" id="POG76577.1"/>
    </source>
</evidence>
<keyword evidence="5" id="KW-1185">Reference proteome</keyword>
<evidence type="ECO:0000256" key="1">
    <source>
        <dbReference type="SAM" id="Coils"/>
    </source>
</evidence>
<keyword evidence="3" id="KW-1133">Transmembrane helix</keyword>
<name>A0A2P4QG22_RHIID</name>
<feature type="compositionally biased region" description="Basic and acidic residues" evidence="2">
    <location>
        <begin position="81"/>
        <end position="91"/>
    </location>
</feature>
<feature type="transmembrane region" description="Helical" evidence="3">
    <location>
        <begin position="97"/>
        <end position="114"/>
    </location>
</feature>
<feature type="region of interest" description="Disordered" evidence="2">
    <location>
        <begin position="63"/>
        <end position="91"/>
    </location>
</feature>